<sequence>MNVLKNGLVLGAIVSIALVSGCASIINSKTQKVNITTSNGSKIVANVDGKTVQAPGIVGLDRSRVEKIITTSDANCAPQTIAPSSVDPIFFGNILIGGLLGSTTDYSTEKMWKYDNTLIISCK</sequence>
<gene>
    <name evidence="1" type="ORF">HYN46_04060</name>
</gene>
<dbReference type="OrthoDB" id="194242at2"/>
<accession>A0A345P493</accession>
<evidence type="ECO:0000313" key="1">
    <source>
        <dbReference type="EMBL" id="AXI02102.1"/>
    </source>
</evidence>
<name>A0A345P493_9GAMM</name>
<dbReference type="PROSITE" id="PS51257">
    <property type="entry name" value="PROKAR_LIPOPROTEIN"/>
    <property type="match status" value="1"/>
</dbReference>
<dbReference type="KEGG" id="mbah:HYN46_04060"/>
<dbReference type="AlphaFoldDB" id="A0A345P493"/>
<dbReference type="Proteomes" id="UP000253940">
    <property type="component" value="Chromosome"/>
</dbReference>
<evidence type="ECO:0000313" key="2">
    <source>
        <dbReference type="Proteomes" id="UP000253940"/>
    </source>
</evidence>
<dbReference type="RefSeq" id="WP_114898212.1">
    <property type="nucleotide sequence ID" value="NZ_CP031222.1"/>
</dbReference>
<protein>
    <submittedName>
        <fullName evidence="1">Adenosine deaminase</fullName>
    </submittedName>
</protein>
<organism evidence="1 2">
    <name type="scientific">Aquirhabdus parva</name>
    <dbReference type="NCBI Taxonomy" id="2283318"/>
    <lineage>
        <taxon>Bacteria</taxon>
        <taxon>Pseudomonadati</taxon>
        <taxon>Pseudomonadota</taxon>
        <taxon>Gammaproteobacteria</taxon>
        <taxon>Moraxellales</taxon>
        <taxon>Moraxellaceae</taxon>
        <taxon>Aquirhabdus</taxon>
    </lineage>
</organism>
<dbReference type="EMBL" id="CP031222">
    <property type="protein sequence ID" value="AXI02102.1"/>
    <property type="molecule type" value="Genomic_DNA"/>
</dbReference>
<proteinExistence type="predicted"/>
<reference evidence="1 2" key="1">
    <citation type="submission" date="2018-07" db="EMBL/GenBank/DDBJ databases">
        <title>Genome sequencing of Moraxellaceae gen. HYN0046.</title>
        <authorList>
            <person name="Kim M."/>
            <person name="Yi H."/>
        </authorList>
    </citation>
    <scope>NUCLEOTIDE SEQUENCE [LARGE SCALE GENOMIC DNA]</scope>
    <source>
        <strain evidence="1 2">HYN0046</strain>
    </source>
</reference>
<keyword evidence="2" id="KW-1185">Reference proteome</keyword>